<feature type="transmembrane region" description="Helical" evidence="9">
    <location>
        <begin position="98"/>
        <end position="118"/>
    </location>
</feature>
<proteinExistence type="inferred from homology"/>
<evidence type="ECO:0000256" key="4">
    <source>
        <dbReference type="ARBA" id="ARBA00022519"/>
    </source>
</evidence>
<evidence type="ECO:0000256" key="3">
    <source>
        <dbReference type="ARBA" id="ARBA00022475"/>
    </source>
</evidence>
<keyword evidence="7 9" id="KW-0472">Membrane</keyword>
<evidence type="ECO:0000256" key="1">
    <source>
        <dbReference type="ARBA" id="ARBA00004429"/>
    </source>
</evidence>
<comment type="subcellular location">
    <subcellularLocation>
        <location evidence="1 9">Cell inner membrane</location>
        <topology evidence="1 9">Multi-pass membrane protein</topology>
    </subcellularLocation>
</comment>
<keyword evidence="6 9" id="KW-1133">Transmembrane helix</keyword>
<comment type="function">
    <text evidence="9">Part of the tripartite ATP-independent periplasmic (TRAP) transport system.</text>
</comment>
<accession>A0ABV7L8Y9</accession>
<keyword evidence="2 9" id="KW-0813">Transport</keyword>
<evidence type="ECO:0000313" key="11">
    <source>
        <dbReference type="EMBL" id="MFC3231083.1"/>
    </source>
</evidence>
<dbReference type="PANTHER" id="PTHR35011">
    <property type="entry name" value="2,3-DIKETO-L-GULONATE TRAP TRANSPORTER SMALL PERMEASE PROTEIN YIAM"/>
    <property type="match status" value="1"/>
</dbReference>
<keyword evidence="3" id="KW-1003">Cell membrane</keyword>
<dbReference type="EMBL" id="JBHRTR010000054">
    <property type="protein sequence ID" value="MFC3231083.1"/>
    <property type="molecule type" value="Genomic_DNA"/>
</dbReference>
<dbReference type="Proteomes" id="UP001595528">
    <property type="component" value="Unassembled WGS sequence"/>
</dbReference>
<feature type="domain" description="Tripartite ATP-independent periplasmic transporters DctQ component" evidence="10">
    <location>
        <begin position="36"/>
        <end position="160"/>
    </location>
</feature>
<dbReference type="Pfam" id="PF04290">
    <property type="entry name" value="DctQ"/>
    <property type="match status" value="1"/>
</dbReference>
<feature type="transmembrane region" description="Helical" evidence="9">
    <location>
        <begin position="60"/>
        <end position="78"/>
    </location>
</feature>
<keyword evidence="4 9" id="KW-0997">Cell inner membrane</keyword>
<sequence>MSGALAPHWLRTGAARLRRLLLQLTRHGLGAGLAFMAGLAVLQVVLRYVFADSITWVEEISVLVLLWLAWIGAIHLWLDRSHIAVDLLLPDAGPRRDLVASVFDLAAIAGGLALAWAAETTLAAFGGVLYGSVEWPGEVKYLPVLVGGAGIALAGLLNLLAGPDRLEQADGTERP</sequence>
<dbReference type="RefSeq" id="WP_379906550.1">
    <property type="nucleotide sequence ID" value="NZ_JBHRTR010000054.1"/>
</dbReference>
<name>A0ABV7L8Y9_9PROT</name>
<comment type="similarity">
    <text evidence="8 9">Belongs to the TRAP transporter small permease family.</text>
</comment>
<evidence type="ECO:0000256" key="5">
    <source>
        <dbReference type="ARBA" id="ARBA00022692"/>
    </source>
</evidence>
<evidence type="ECO:0000256" key="8">
    <source>
        <dbReference type="ARBA" id="ARBA00038436"/>
    </source>
</evidence>
<comment type="subunit">
    <text evidence="9">The complex comprises the extracytoplasmic solute receptor protein and the two transmembrane proteins.</text>
</comment>
<evidence type="ECO:0000256" key="6">
    <source>
        <dbReference type="ARBA" id="ARBA00022989"/>
    </source>
</evidence>
<gene>
    <name evidence="11" type="ORF">ACFOGJ_27800</name>
</gene>
<organism evidence="11 12">
    <name type="scientific">Marinibaculum pumilum</name>
    <dbReference type="NCBI Taxonomy" id="1766165"/>
    <lineage>
        <taxon>Bacteria</taxon>
        <taxon>Pseudomonadati</taxon>
        <taxon>Pseudomonadota</taxon>
        <taxon>Alphaproteobacteria</taxon>
        <taxon>Rhodospirillales</taxon>
        <taxon>Rhodospirillaceae</taxon>
        <taxon>Marinibaculum</taxon>
    </lineage>
</organism>
<feature type="transmembrane region" description="Helical" evidence="9">
    <location>
        <begin position="141"/>
        <end position="161"/>
    </location>
</feature>
<comment type="caution">
    <text evidence="11">The sequence shown here is derived from an EMBL/GenBank/DDBJ whole genome shotgun (WGS) entry which is preliminary data.</text>
</comment>
<keyword evidence="12" id="KW-1185">Reference proteome</keyword>
<evidence type="ECO:0000256" key="9">
    <source>
        <dbReference type="RuleBase" id="RU369079"/>
    </source>
</evidence>
<dbReference type="InterPro" id="IPR055348">
    <property type="entry name" value="DctQ"/>
</dbReference>
<reference evidence="12" key="1">
    <citation type="journal article" date="2019" name="Int. J. Syst. Evol. Microbiol.">
        <title>The Global Catalogue of Microorganisms (GCM) 10K type strain sequencing project: providing services to taxonomists for standard genome sequencing and annotation.</title>
        <authorList>
            <consortium name="The Broad Institute Genomics Platform"/>
            <consortium name="The Broad Institute Genome Sequencing Center for Infectious Disease"/>
            <person name="Wu L."/>
            <person name="Ma J."/>
        </authorList>
    </citation>
    <scope>NUCLEOTIDE SEQUENCE [LARGE SCALE GENOMIC DNA]</scope>
    <source>
        <strain evidence="12">KCTC 42964</strain>
    </source>
</reference>
<evidence type="ECO:0000313" key="12">
    <source>
        <dbReference type="Proteomes" id="UP001595528"/>
    </source>
</evidence>
<evidence type="ECO:0000256" key="7">
    <source>
        <dbReference type="ARBA" id="ARBA00023136"/>
    </source>
</evidence>
<evidence type="ECO:0000256" key="2">
    <source>
        <dbReference type="ARBA" id="ARBA00022448"/>
    </source>
</evidence>
<dbReference type="PANTHER" id="PTHR35011:SF2">
    <property type="entry name" value="2,3-DIKETO-L-GULONATE TRAP TRANSPORTER SMALL PERMEASE PROTEIN YIAM"/>
    <property type="match status" value="1"/>
</dbReference>
<feature type="transmembrane region" description="Helical" evidence="9">
    <location>
        <begin position="28"/>
        <end position="48"/>
    </location>
</feature>
<protein>
    <recommendedName>
        <fullName evidence="9">TRAP transporter small permease protein</fullName>
    </recommendedName>
</protein>
<dbReference type="InterPro" id="IPR007387">
    <property type="entry name" value="TRAP_DctQ"/>
</dbReference>
<keyword evidence="5 9" id="KW-0812">Transmembrane</keyword>
<evidence type="ECO:0000259" key="10">
    <source>
        <dbReference type="Pfam" id="PF04290"/>
    </source>
</evidence>